<dbReference type="SUPFAM" id="SSF53756">
    <property type="entry name" value="UDP-Glycosyltransferase/glycogen phosphorylase"/>
    <property type="match status" value="1"/>
</dbReference>
<dbReference type="AlphaFoldDB" id="A0A8J3IVB6"/>
<dbReference type="PANTHER" id="PTHR45947">
    <property type="entry name" value="SULFOQUINOVOSYL TRANSFERASE SQD2"/>
    <property type="match status" value="1"/>
</dbReference>
<organism evidence="2 3">
    <name type="scientific">Reticulibacter mediterranei</name>
    <dbReference type="NCBI Taxonomy" id="2778369"/>
    <lineage>
        <taxon>Bacteria</taxon>
        <taxon>Bacillati</taxon>
        <taxon>Chloroflexota</taxon>
        <taxon>Ktedonobacteria</taxon>
        <taxon>Ktedonobacterales</taxon>
        <taxon>Reticulibacteraceae</taxon>
        <taxon>Reticulibacter</taxon>
    </lineage>
</organism>
<proteinExistence type="predicted"/>
<dbReference type="Proteomes" id="UP000597444">
    <property type="component" value="Unassembled WGS sequence"/>
</dbReference>
<accession>A0A8J3IVB6</accession>
<dbReference type="EMBL" id="BNJK01000002">
    <property type="protein sequence ID" value="GHO98524.1"/>
    <property type="molecule type" value="Genomic_DNA"/>
</dbReference>
<sequence>MHQVTSDKPEIVHVIAYYPPHLGGMENCAAHLADGCVERGYRVSVYTSDRGYSRQTALHSKVQVHYLKAWEWAHTPIIFTLVFHLLALPRRTLIHLHISQAFAPEVVYLVSKLRGIPYVAHMHLDVDPSGPFGFLLGPYKRLFLKRVLHAAAKVICLSEPQQQLIAKKYHLSPEAIAVIPNGVAGEYFVGAKAEENAVPRLLFVGRLSPKKISRSSSRRLH</sequence>
<dbReference type="InterPro" id="IPR028098">
    <property type="entry name" value="Glyco_trans_4-like_N"/>
</dbReference>
<protein>
    <recommendedName>
        <fullName evidence="1">Glycosyltransferase subfamily 4-like N-terminal domain-containing protein</fullName>
    </recommendedName>
</protein>
<dbReference type="Gene3D" id="3.40.50.2000">
    <property type="entry name" value="Glycogen Phosphorylase B"/>
    <property type="match status" value="1"/>
</dbReference>
<evidence type="ECO:0000259" key="1">
    <source>
        <dbReference type="Pfam" id="PF13439"/>
    </source>
</evidence>
<keyword evidence="3" id="KW-1185">Reference proteome</keyword>
<reference evidence="2" key="1">
    <citation type="submission" date="2020-10" db="EMBL/GenBank/DDBJ databases">
        <title>Taxonomic study of unclassified bacteria belonging to the class Ktedonobacteria.</title>
        <authorList>
            <person name="Yabe S."/>
            <person name="Wang C.M."/>
            <person name="Zheng Y."/>
            <person name="Sakai Y."/>
            <person name="Cavaletti L."/>
            <person name="Monciardini P."/>
            <person name="Donadio S."/>
        </authorList>
    </citation>
    <scope>NUCLEOTIDE SEQUENCE</scope>
    <source>
        <strain evidence="2">ID150040</strain>
    </source>
</reference>
<dbReference type="InterPro" id="IPR050194">
    <property type="entry name" value="Glycosyltransferase_grp1"/>
</dbReference>
<dbReference type="PANTHER" id="PTHR45947:SF3">
    <property type="entry name" value="SULFOQUINOVOSYL TRANSFERASE SQD2"/>
    <property type="match status" value="1"/>
</dbReference>
<dbReference type="GO" id="GO:0016757">
    <property type="term" value="F:glycosyltransferase activity"/>
    <property type="evidence" value="ECO:0007669"/>
    <property type="project" value="TreeGrafter"/>
</dbReference>
<comment type="caution">
    <text evidence="2">The sequence shown here is derived from an EMBL/GenBank/DDBJ whole genome shotgun (WGS) entry which is preliminary data.</text>
</comment>
<name>A0A8J3IVB6_9CHLR</name>
<feature type="domain" description="Glycosyltransferase subfamily 4-like N-terminal" evidence="1">
    <location>
        <begin position="23"/>
        <end position="183"/>
    </location>
</feature>
<dbReference type="Pfam" id="PF13439">
    <property type="entry name" value="Glyco_transf_4"/>
    <property type="match status" value="1"/>
</dbReference>
<evidence type="ECO:0000313" key="2">
    <source>
        <dbReference type="EMBL" id="GHO98524.1"/>
    </source>
</evidence>
<dbReference type="RefSeq" id="WP_220209252.1">
    <property type="nucleotide sequence ID" value="NZ_BNJK01000002.1"/>
</dbReference>
<gene>
    <name evidence="2" type="ORF">KSF_085720</name>
</gene>
<evidence type="ECO:0000313" key="3">
    <source>
        <dbReference type="Proteomes" id="UP000597444"/>
    </source>
</evidence>
<dbReference type="CDD" id="cd03801">
    <property type="entry name" value="GT4_PimA-like"/>
    <property type="match status" value="1"/>
</dbReference>